<dbReference type="OrthoDB" id="9796509at2"/>
<accession>A0A3P7PAV1</accession>
<organism evidence="2 3">
    <name type="scientific">Petrocella atlantisensis</name>
    <dbReference type="NCBI Taxonomy" id="2173034"/>
    <lineage>
        <taxon>Bacteria</taxon>
        <taxon>Bacillati</taxon>
        <taxon>Bacillota</taxon>
        <taxon>Clostridia</taxon>
        <taxon>Lachnospirales</taxon>
        <taxon>Vallitaleaceae</taxon>
        <taxon>Petrocella</taxon>
    </lineage>
</organism>
<evidence type="ECO:0008006" key="4">
    <source>
        <dbReference type="Google" id="ProtNLM"/>
    </source>
</evidence>
<feature type="compositionally biased region" description="Basic and acidic residues" evidence="1">
    <location>
        <begin position="1"/>
        <end position="10"/>
    </location>
</feature>
<dbReference type="Pfam" id="PF06949">
    <property type="entry name" value="DUF1292"/>
    <property type="match status" value="1"/>
</dbReference>
<name>A0A3P7PAV1_9FIRM</name>
<feature type="region of interest" description="Disordered" evidence="1">
    <location>
        <begin position="1"/>
        <end position="27"/>
    </location>
</feature>
<keyword evidence="3" id="KW-1185">Reference proteome</keyword>
<dbReference type="KEGG" id="cbar:PATL70BA_0205"/>
<evidence type="ECO:0000256" key="1">
    <source>
        <dbReference type="SAM" id="MobiDB-lite"/>
    </source>
</evidence>
<proteinExistence type="predicted"/>
<dbReference type="EMBL" id="LR130778">
    <property type="protein sequence ID" value="VDN46048.1"/>
    <property type="molecule type" value="Genomic_DNA"/>
</dbReference>
<evidence type="ECO:0000313" key="2">
    <source>
        <dbReference type="EMBL" id="VDN46048.1"/>
    </source>
</evidence>
<dbReference type="InterPro" id="IPR009711">
    <property type="entry name" value="UPF0473"/>
</dbReference>
<sequence length="109" mass="12493">MSEDNMKDLSNENCGDGCGCGHDHEDHHHDTITLTMENNEQVECAVLGIFEVENQEYVALLPEDSEDVFIYIYKEDEDGEIELENIESQEDFDKISAAFLEIMEEEEEA</sequence>
<gene>
    <name evidence="2" type="ORF">PATL70BA_0205</name>
</gene>
<dbReference type="Proteomes" id="UP000279029">
    <property type="component" value="Chromosome"/>
</dbReference>
<reference evidence="2 3" key="1">
    <citation type="submission" date="2018-09" db="EMBL/GenBank/DDBJ databases">
        <authorList>
            <person name="Postec A."/>
        </authorList>
    </citation>
    <scope>NUCLEOTIDE SEQUENCE [LARGE SCALE GENOMIC DNA]</scope>
    <source>
        <strain evidence="2">70B-A</strain>
    </source>
</reference>
<dbReference type="RefSeq" id="WP_125135621.1">
    <property type="nucleotide sequence ID" value="NZ_LR130778.1"/>
</dbReference>
<evidence type="ECO:0000313" key="3">
    <source>
        <dbReference type="Proteomes" id="UP000279029"/>
    </source>
</evidence>
<protein>
    <recommendedName>
        <fullName evidence="4">DUF1292 domain-containing protein</fullName>
    </recommendedName>
</protein>
<dbReference type="AlphaFoldDB" id="A0A3P7PAV1"/>